<dbReference type="InterPro" id="IPR006626">
    <property type="entry name" value="PbH1"/>
</dbReference>
<dbReference type="InterPro" id="IPR001434">
    <property type="entry name" value="OmcB-like_DUF11"/>
</dbReference>
<dbReference type="Proteomes" id="UP000280066">
    <property type="component" value="Unassembled WGS sequence"/>
</dbReference>
<evidence type="ECO:0000256" key="4">
    <source>
        <dbReference type="SAM" id="SignalP"/>
    </source>
</evidence>
<dbReference type="Pfam" id="PF17210">
    <property type="entry name" value="SdrD_B"/>
    <property type="match status" value="1"/>
</dbReference>
<feature type="domain" description="SD-repeat containing protein B" evidence="7">
    <location>
        <begin position="1192"/>
        <end position="1237"/>
    </location>
</feature>
<feature type="domain" description="DUF11" evidence="5">
    <location>
        <begin position="528"/>
        <end position="637"/>
    </location>
</feature>
<keyword evidence="10" id="KW-1185">Reference proteome</keyword>
<dbReference type="InterPro" id="IPR039448">
    <property type="entry name" value="Beta_helix"/>
</dbReference>
<dbReference type="Gene3D" id="2.160.20.10">
    <property type="entry name" value="Single-stranded right-handed beta-helix, Pectin lyase-like"/>
    <property type="match status" value="1"/>
</dbReference>
<dbReference type="NCBIfam" id="TIGR04183">
    <property type="entry name" value="Por_Secre_tail"/>
    <property type="match status" value="1"/>
</dbReference>
<feature type="chain" id="PRO_5018670309" evidence="4">
    <location>
        <begin position="28"/>
        <end position="1972"/>
    </location>
</feature>
<dbReference type="InterPro" id="IPR026444">
    <property type="entry name" value="Secre_tail"/>
</dbReference>
<evidence type="ECO:0000313" key="9">
    <source>
        <dbReference type="EMBL" id="RSK37476.1"/>
    </source>
</evidence>
<evidence type="ECO:0000259" key="7">
    <source>
        <dbReference type="Pfam" id="PF17210"/>
    </source>
</evidence>
<evidence type="ECO:0000256" key="2">
    <source>
        <dbReference type="ARBA" id="ARBA00022525"/>
    </source>
</evidence>
<sequence length="1972" mass="201402">MKTHVRLLALATCWAVVGSSLQTSAQAQDLRIRKATSLQIQPAAEQQATTSGQAATFPFAQPMGSVLRPASFVLGAGGVAGRPNALPVATNVNGTRLIKNNGTLYQFNEGLAGSDADGDLVRFRFESLPTNGTLYVADANIQSFQQVTVGMVVSPQQAQYLAFAATNGSAIGTRSFQFVAGDAPGGISNTATYTFQVVNNFPPTTNDFTTATLISNNLRQPLRDLAAWGFSDSDGSVSSFRFTALPAASTGTLYVNGVAAVVNQNYPVANSSLLSFQPAAGYSGTTAIASFTATDNLGATSTEAQLGIPVNKATCGQASVFDFTARPNGENWKNNITATIPNSSVTISNNLNGTSGYSSTAAAGETSLVTDLRAGSPGYALDWFTNYTNTTNITSTANFYFNRPLKNFSFTMGDLDKGTVADGSAFVDDVTFNGYRPDGSIVQLDPGDVSLAPNGNNFFNGNNRITGRTNPATGSGSTLGPDGNVTITFTDAIVRLELVYKNLQTEIADPGTQAVYISAFTWCEEADLTTTVSGNTYANAGGTVTYTLTTTNNSGLDDAHNVVPTIQLATGLSGVNVTNGSYNATSGLVTFNTTALLTSGSSVTNTVSFTMPNNTVTGTARNTADTSDPIAGNNNGTQAAAQITTVVNAAPTAVSVNNATVPNTTGQQPILPLQATDPQGNATVASFTITSLPQRGTLQLNGSNVTINQVIPAAQADQLTYSPDGNGASLNTTQTFQFRATDDLGLNSSNLGTVRIPIGPATGAVDFAVTQQVTLGSYLVGQNVTYRVVGTSTGVGAGVNVNFALPTGLTFVSSTVSQGTYNSGTGLWTIGATAAGTNYVLTVTAQVAQVGDLTTNATISATTADSNPDNNLASQTINVADNNVFSEDFEGRIIDYCASTTGLTISDVTGINGREVLSSGSIAAGTTVSYTTPLLQVTGGTVSFNMQSSAVGGTGVNRPQYTVTLLNENGTTAATYGPTFVTLTANTTTPISVAYTGTGVRRVQISFVRSGGNTTFLLDDVQVTNATSANRVKDGSNCAGNVAPTVTDITAPRMSDQAGATSIPALSGTDSDGSIASYVVTTLPDATQGVLFLNGVAVTSGQVLTPAQAVQLTFDPTAGYSGDAKFTYQAYDNSNTISSNTGTVTIPVVQTTTLTGVIFDDVNYGGGAGRTYAAANTSATGSGFSNNAIGRGNATVELYDETGALVATTTTNASGVYTFANRFPGDYTVRVVNSTVTSVRATGSTPTGLLPVQTYITGDVNRVGGENPILLDAAVNTGSQNLSALTTSTTTPQSIIPVTVQNRPPSTTPSYDFGFNFDAIVNTNPSGQGSLAQFITNSNGLANTNLSQTGLTAGRETSVFMIADGRTTDVPAGLRSGLNGGASNGQATITITAASGALPAVTDAGTTIDGGRQTAVTGDTNPAVAESTTGPEVTINFNGQGGRSGGGLYVTGGNFTLSGVGLTGATNGTDQGLRLDGAGVTGAVIQNSTFYSNGANIGLNALSGVTITGNVIRNSTRADADGIEFSGVTSTTISNNQIVNNAAMGIDFISGTNSNNTITGNLIKGNGTLNGVQKAGLAIRTAGTGNTISSNTFTSNAGDGIVAIAGSNNVFSQNSFSANGNLGIDLANGGAADGDGVTRNASGRTTASGANGLLTFPVITQARINGGNLLLAGYAPAGARVEIYVASVDPTNFGEGQTYLTFRTEGNTSDDAATGRKSYSALMNGIDQGSETNANMFQFSIPTSSLTGAQLAALTAANARLTATATVTGSGTSEFSGVAPVQNGPLPVTLVSFTATAAGQDAKLAWTTAQEVNNAYFLVERSFDGHSFEVLKQVQGQGTTATATPYALLDAQVAAKAQGRLAYYRLRQVDTDGTEALSSVQTVRFAAALLAGEAQLYPNPASSATDARLDLSALPAGTYQVTITDLAGRRVRSFQQAGGSSEALHVTELPSGSYLVQVQGNGQSVVKRLTKE</sequence>
<evidence type="ECO:0000259" key="6">
    <source>
        <dbReference type="Pfam" id="PF13229"/>
    </source>
</evidence>
<dbReference type="SMART" id="SM00710">
    <property type="entry name" value="PbH1"/>
    <property type="match status" value="8"/>
</dbReference>
<organism evidence="9 10">
    <name type="scientific">Hymenobacter metallilatus</name>
    <dbReference type="NCBI Taxonomy" id="2493666"/>
    <lineage>
        <taxon>Bacteria</taxon>
        <taxon>Pseudomonadati</taxon>
        <taxon>Bacteroidota</taxon>
        <taxon>Cytophagia</taxon>
        <taxon>Cytophagales</taxon>
        <taxon>Hymenobacteraceae</taxon>
        <taxon>Hymenobacter</taxon>
    </lineage>
</organism>
<keyword evidence="2" id="KW-0964">Secreted</keyword>
<dbReference type="SUPFAM" id="SSF51126">
    <property type="entry name" value="Pectin lyase-like"/>
    <property type="match status" value="1"/>
</dbReference>
<proteinExistence type="predicted"/>
<dbReference type="OrthoDB" id="642696at2"/>
<dbReference type="InterPro" id="IPR033764">
    <property type="entry name" value="Sdr_B"/>
</dbReference>
<feature type="domain" description="Right handed beta helix" evidence="6">
    <location>
        <begin position="1448"/>
        <end position="1616"/>
    </location>
</feature>
<dbReference type="Gene3D" id="2.60.40.10">
    <property type="entry name" value="Immunoglobulins"/>
    <property type="match status" value="1"/>
</dbReference>
<evidence type="ECO:0000313" key="10">
    <source>
        <dbReference type="Proteomes" id="UP000280066"/>
    </source>
</evidence>
<dbReference type="InterPro" id="IPR011050">
    <property type="entry name" value="Pectin_lyase_fold/virulence"/>
</dbReference>
<dbReference type="Pfam" id="PF01345">
    <property type="entry name" value="DUF11"/>
    <property type="match status" value="2"/>
</dbReference>
<feature type="domain" description="DUF11" evidence="5">
    <location>
        <begin position="766"/>
        <end position="877"/>
    </location>
</feature>
<comment type="subcellular location">
    <subcellularLocation>
        <location evidence="1">Secreted</location>
    </subcellularLocation>
</comment>
<feature type="signal peptide" evidence="4">
    <location>
        <begin position="1"/>
        <end position="27"/>
    </location>
</feature>
<dbReference type="InterPro" id="IPR013783">
    <property type="entry name" value="Ig-like_fold"/>
</dbReference>
<dbReference type="EMBL" id="RWIS01000001">
    <property type="protein sequence ID" value="RSK37476.1"/>
    <property type="molecule type" value="Genomic_DNA"/>
</dbReference>
<comment type="caution">
    <text evidence="9">The sequence shown here is derived from an EMBL/GenBank/DDBJ whole genome shotgun (WGS) entry which is preliminary data.</text>
</comment>
<reference evidence="9 10" key="1">
    <citation type="submission" date="2018-12" db="EMBL/GenBank/DDBJ databases">
        <authorList>
            <person name="Feng G."/>
            <person name="Zhu H."/>
        </authorList>
    </citation>
    <scope>NUCLEOTIDE SEQUENCE [LARGE SCALE GENOMIC DNA]</scope>
    <source>
        <strain evidence="9 10">9PBR-2</strain>
    </source>
</reference>
<dbReference type="Pfam" id="PF13229">
    <property type="entry name" value="Beta_helix"/>
    <property type="match status" value="1"/>
</dbReference>
<accession>A0A3R9NMP1</accession>
<protein>
    <submittedName>
        <fullName evidence="9">T9SS C-terminal target domain-containing protein</fullName>
    </submittedName>
</protein>
<evidence type="ECO:0000256" key="1">
    <source>
        <dbReference type="ARBA" id="ARBA00004613"/>
    </source>
</evidence>
<dbReference type="GO" id="GO:0005576">
    <property type="term" value="C:extracellular region"/>
    <property type="evidence" value="ECO:0007669"/>
    <property type="project" value="UniProtKB-SubCell"/>
</dbReference>
<feature type="domain" description="Secretion system C-terminal sorting" evidence="8">
    <location>
        <begin position="1896"/>
        <end position="1969"/>
    </location>
</feature>
<name>A0A3R9NMP1_9BACT</name>
<dbReference type="SUPFAM" id="SSF49478">
    <property type="entry name" value="Cna protein B-type domain"/>
    <property type="match status" value="1"/>
</dbReference>
<dbReference type="Pfam" id="PF18962">
    <property type="entry name" value="Por_Secre_tail"/>
    <property type="match status" value="1"/>
</dbReference>
<evidence type="ECO:0000259" key="8">
    <source>
        <dbReference type="Pfam" id="PF18962"/>
    </source>
</evidence>
<dbReference type="InterPro" id="IPR012334">
    <property type="entry name" value="Pectin_lyas_fold"/>
</dbReference>
<keyword evidence="3 4" id="KW-0732">Signal</keyword>
<evidence type="ECO:0000259" key="5">
    <source>
        <dbReference type="Pfam" id="PF01345"/>
    </source>
</evidence>
<evidence type="ECO:0000256" key="3">
    <source>
        <dbReference type="ARBA" id="ARBA00022729"/>
    </source>
</evidence>
<gene>
    <name evidence="9" type="ORF">EI290_02160</name>
</gene>